<evidence type="ECO:0000256" key="12">
    <source>
        <dbReference type="RuleBase" id="RU362010"/>
    </source>
</evidence>
<dbReference type="Gene3D" id="3.30.460.20">
    <property type="entry name" value="CorA soluble domain-like"/>
    <property type="match status" value="1"/>
</dbReference>
<dbReference type="InterPro" id="IPR045863">
    <property type="entry name" value="CorA_TM1_TM2"/>
</dbReference>
<dbReference type="STRING" id="1301915.JH146_0909"/>
<dbReference type="HOGENOM" id="CLU_007127_0_0_2"/>
<feature type="transmembrane region" description="Helical" evidence="12">
    <location>
        <begin position="291"/>
        <end position="311"/>
    </location>
</feature>
<dbReference type="PANTHER" id="PTHR46494:SF1">
    <property type="entry name" value="CORA FAMILY METAL ION TRANSPORTER (EUROFUNG)"/>
    <property type="match status" value="1"/>
</dbReference>
<keyword evidence="14" id="KW-1185">Reference proteome</keyword>
<keyword evidence="5 12" id="KW-0812">Transmembrane</keyword>
<dbReference type="PANTHER" id="PTHR46494">
    <property type="entry name" value="CORA FAMILY METAL ION TRANSPORTER (EUROFUNG)"/>
    <property type="match status" value="1"/>
</dbReference>
<dbReference type="Proteomes" id="UP000028781">
    <property type="component" value="Chromosome"/>
</dbReference>
<dbReference type="GO" id="GO:0015095">
    <property type="term" value="F:magnesium ion transmembrane transporter activity"/>
    <property type="evidence" value="ECO:0007669"/>
    <property type="project" value="UniProtKB-UniRule"/>
</dbReference>
<comment type="subcellular location">
    <subcellularLocation>
        <location evidence="1">Cell membrane</location>
        <topology evidence="1">Multi-pass membrane protein</topology>
    </subcellularLocation>
    <subcellularLocation>
        <location evidence="12">Membrane</location>
        <topology evidence="12">Multi-pass membrane protein</topology>
    </subcellularLocation>
</comment>
<dbReference type="FunFam" id="1.20.58.340:FF:000004">
    <property type="entry name" value="Magnesium transport protein CorA"/>
    <property type="match status" value="1"/>
</dbReference>
<name>A0A076LJK9_9EURY</name>
<dbReference type="InterPro" id="IPR045861">
    <property type="entry name" value="CorA_cytoplasmic_dom"/>
</dbReference>
<keyword evidence="6 12" id="KW-0460">Magnesium</keyword>
<evidence type="ECO:0000256" key="7">
    <source>
        <dbReference type="ARBA" id="ARBA00022989"/>
    </source>
</evidence>
<dbReference type="NCBIfam" id="TIGR00383">
    <property type="entry name" value="corA"/>
    <property type="match status" value="1"/>
</dbReference>
<dbReference type="GO" id="GO:0050897">
    <property type="term" value="F:cobalt ion binding"/>
    <property type="evidence" value="ECO:0007669"/>
    <property type="project" value="TreeGrafter"/>
</dbReference>
<evidence type="ECO:0000256" key="6">
    <source>
        <dbReference type="ARBA" id="ARBA00022842"/>
    </source>
</evidence>
<dbReference type="GO" id="GO:0015087">
    <property type="term" value="F:cobalt ion transmembrane transporter activity"/>
    <property type="evidence" value="ECO:0007669"/>
    <property type="project" value="UniProtKB-UniRule"/>
</dbReference>
<protein>
    <recommendedName>
        <fullName evidence="12">Magnesium transport protein CorA</fullName>
    </recommendedName>
</protein>
<dbReference type="InterPro" id="IPR002523">
    <property type="entry name" value="MgTranspt_CorA/ZnTranspt_ZntB"/>
</dbReference>
<dbReference type="SUPFAM" id="SSF144083">
    <property type="entry name" value="Magnesium transport protein CorA, transmembrane region"/>
    <property type="match status" value="1"/>
</dbReference>
<evidence type="ECO:0000256" key="9">
    <source>
        <dbReference type="ARBA" id="ARBA00023136"/>
    </source>
</evidence>
<keyword evidence="3 12" id="KW-0813">Transport</keyword>
<evidence type="ECO:0000256" key="4">
    <source>
        <dbReference type="ARBA" id="ARBA00022475"/>
    </source>
</evidence>
<keyword evidence="4 12" id="KW-1003">Cell membrane</keyword>
<evidence type="ECO:0000313" key="14">
    <source>
        <dbReference type="Proteomes" id="UP000028781"/>
    </source>
</evidence>
<keyword evidence="7 12" id="KW-1133">Transmembrane helix</keyword>
<sequence length="317" mass="37144">MITVIAISKDGSIVEPKFDEINFEDYKLIWIDCYDPKDEELYKLSKKIDISVSDLQIGLDEQEIPRVEEDEDFYLIIFKAPLFEEDITTTSLGIYIKNNILLTIHSDKIKAIGRLHKLILTKKPRVVFERGIGFLLYHILNEITRSYSRILIGLEDELEELEDKLLVGYDREVMEGILSLRKTLVYFHKSLIANRDVLVLLKRKYLPITTREDRENFEDLYYDTLQLIDMSATYREVLTSMMDITLSLENIKMNQIMKILTMVTTIFAVPMWITGIYGMNFSYLPLASNPQGFWLVMALMIITIITFVYIFRRSGWI</sequence>
<dbReference type="InterPro" id="IPR004488">
    <property type="entry name" value="Mg/Co-transport_prot_CorA"/>
</dbReference>
<dbReference type="SUPFAM" id="SSF143865">
    <property type="entry name" value="CorA soluble domain-like"/>
    <property type="match status" value="1"/>
</dbReference>
<organism evidence="13 14">
    <name type="scientific">Methanocaldococcus bathoardescens</name>
    <dbReference type="NCBI Taxonomy" id="1301915"/>
    <lineage>
        <taxon>Archaea</taxon>
        <taxon>Methanobacteriati</taxon>
        <taxon>Methanobacteriota</taxon>
        <taxon>Methanomada group</taxon>
        <taxon>Methanococci</taxon>
        <taxon>Methanococcales</taxon>
        <taxon>Methanocaldococcaceae</taxon>
        <taxon>Methanocaldococcus</taxon>
    </lineage>
</organism>
<dbReference type="Gene3D" id="1.20.58.340">
    <property type="entry name" value="Magnesium transport protein CorA, transmembrane region"/>
    <property type="match status" value="2"/>
</dbReference>
<dbReference type="OrthoDB" id="28779at2157"/>
<dbReference type="KEGG" id="mjh:JH146_0909"/>
<evidence type="ECO:0000256" key="8">
    <source>
        <dbReference type="ARBA" id="ARBA00023065"/>
    </source>
</evidence>
<evidence type="ECO:0000256" key="10">
    <source>
        <dbReference type="ARBA" id="ARBA00034269"/>
    </source>
</evidence>
<dbReference type="GO" id="GO:0005886">
    <property type="term" value="C:plasma membrane"/>
    <property type="evidence" value="ECO:0007669"/>
    <property type="project" value="UniProtKB-SubCell"/>
</dbReference>
<reference evidence="13 14" key="1">
    <citation type="journal article" date="2015" name="Int. J. Syst. Evol. Microbiol.">
        <title>M ethanocaldococcus bathoardescens sp. nov., a hyperthermophilic methanogen isolated from a volcanically active deep-sea hydrothermal vent.</title>
        <authorList>
            <person name="Stewart L.C."/>
            <person name="Jung J.H."/>
            <person name="Kim Y.T."/>
            <person name="Kwon S.W."/>
            <person name="Park C.S."/>
            <person name="Holden J.F."/>
        </authorList>
    </citation>
    <scope>NUCLEOTIDE SEQUENCE [LARGE SCALE GENOMIC DNA]</scope>
    <source>
        <strain evidence="13 14">JH146</strain>
    </source>
</reference>
<dbReference type="CDD" id="cd12822">
    <property type="entry name" value="TmCorA-like"/>
    <property type="match status" value="1"/>
</dbReference>
<comment type="function">
    <text evidence="11">Mediates influx of magnesium ions. Alternates between open and closed states. Activated by low cytoplasmic Mg(2+) levels. Inactive when cytoplasmic Mg(2+) levels are high.</text>
</comment>
<evidence type="ECO:0000256" key="3">
    <source>
        <dbReference type="ARBA" id="ARBA00022448"/>
    </source>
</evidence>
<dbReference type="EMBL" id="CP009149">
    <property type="protein sequence ID" value="AIJ05754.1"/>
    <property type="molecule type" value="Genomic_DNA"/>
</dbReference>
<gene>
    <name evidence="12" type="primary">corA</name>
    <name evidence="13" type="ORF">JH146_0909</name>
</gene>
<evidence type="ECO:0000313" key="13">
    <source>
        <dbReference type="EMBL" id="AIJ05754.1"/>
    </source>
</evidence>
<dbReference type="Pfam" id="PF01544">
    <property type="entry name" value="CorA"/>
    <property type="match status" value="1"/>
</dbReference>
<comment type="similarity">
    <text evidence="2 12">Belongs to the CorA metal ion transporter (MIT) (TC 1.A.35) family.</text>
</comment>
<keyword evidence="9 12" id="KW-0472">Membrane</keyword>
<evidence type="ECO:0000256" key="5">
    <source>
        <dbReference type="ARBA" id="ARBA00022692"/>
    </source>
</evidence>
<evidence type="ECO:0000256" key="11">
    <source>
        <dbReference type="ARBA" id="ARBA00045497"/>
    </source>
</evidence>
<evidence type="ECO:0000256" key="2">
    <source>
        <dbReference type="ARBA" id="ARBA00009765"/>
    </source>
</evidence>
<dbReference type="GeneID" id="24891518"/>
<comment type="catalytic activity">
    <reaction evidence="10">
        <text>Mg(2+)(in) = Mg(2+)(out)</text>
        <dbReference type="Rhea" id="RHEA:29827"/>
        <dbReference type="ChEBI" id="CHEBI:18420"/>
    </reaction>
</comment>
<dbReference type="GO" id="GO:0000287">
    <property type="term" value="F:magnesium ion binding"/>
    <property type="evidence" value="ECO:0007669"/>
    <property type="project" value="TreeGrafter"/>
</dbReference>
<feature type="transmembrane region" description="Helical" evidence="12">
    <location>
        <begin position="259"/>
        <end position="279"/>
    </location>
</feature>
<dbReference type="AlphaFoldDB" id="A0A076LJK9"/>
<keyword evidence="8 12" id="KW-0406">Ion transport</keyword>
<evidence type="ECO:0000256" key="1">
    <source>
        <dbReference type="ARBA" id="ARBA00004651"/>
    </source>
</evidence>
<proteinExistence type="inferred from homology"/>
<dbReference type="RefSeq" id="WP_048201906.1">
    <property type="nucleotide sequence ID" value="NZ_CP009149.1"/>
</dbReference>
<accession>A0A076LJK9</accession>